<feature type="region of interest" description="Disordered" evidence="5">
    <location>
        <begin position="299"/>
        <end position="339"/>
    </location>
</feature>
<dbReference type="InterPro" id="IPR013078">
    <property type="entry name" value="His_Pase_superF_clade-1"/>
</dbReference>
<dbReference type="SMART" id="SM00855">
    <property type="entry name" value="PGAM"/>
    <property type="match status" value="1"/>
</dbReference>
<dbReference type="Gene3D" id="3.40.50.1240">
    <property type="entry name" value="Phosphoglycerate mutase-like"/>
    <property type="match status" value="1"/>
</dbReference>
<protein>
    <recommendedName>
        <fullName evidence="3">Serine/threonine-protein phosphatase PGAM5, mitochondrial</fullName>
    </recommendedName>
    <alternativeName>
        <fullName evidence="4">Serine/threonine-protein phosphatase Pgam5, mitochondrial</fullName>
    </alternativeName>
</protein>
<dbReference type="SUPFAM" id="SSF53254">
    <property type="entry name" value="Phosphoglycerate mutase-like"/>
    <property type="match status" value="1"/>
</dbReference>
<feature type="compositionally biased region" description="Basic and acidic residues" evidence="5">
    <location>
        <begin position="60"/>
        <end position="70"/>
    </location>
</feature>
<dbReference type="Pfam" id="PF00300">
    <property type="entry name" value="His_Phos_1"/>
    <property type="match status" value="2"/>
</dbReference>
<evidence type="ECO:0000256" key="3">
    <source>
        <dbReference type="ARBA" id="ARBA00039765"/>
    </source>
</evidence>
<organism evidence="6">
    <name type="scientific">Ditylum brightwellii</name>
    <dbReference type="NCBI Taxonomy" id="49249"/>
    <lineage>
        <taxon>Eukaryota</taxon>
        <taxon>Sar</taxon>
        <taxon>Stramenopiles</taxon>
        <taxon>Ochrophyta</taxon>
        <taxon>Bacillariophyta</taxon>
        <taxon>Mediophyceae</taxon>
        <taxon>Lithodesmiophycidae</taxon>
        <taxon>Lithodesmiales</taxon>
        <taxon>Lithodesmiaceae</taxon>
        <taxon>Ditylum</taxon>
    </lineage>
</organism>
<feature type="compositionally biased region" description="Low complexity" evidence="5">
    <location>
        <begin position="328"/>
        <end position="337"/>
    </location>
</feature>
<dbReference type="PANTHER" id="PTHR20935:SF0">
    <property type="entry name" value="SERINE_THREONINE-PROTEIN PHOSPHATASE PGAM5, MITOCHONDRIAL"/>
    <property type="match status" value="1"/>
</dbReference>
<dbReference type="AlphaFoldDB" id="A0A7S1ZJT7"/>
<reference evidence="6" key="1">
    <citation type="submission" date="2021-01" db="EMBL/GenBank/DDBJ databases">
        <authorList>
            <person name="Corre E."/>
            <person name="Pelletier E."/>
            <person name="Niang G."/>
            <person name="Scheremetjew M."/>
            <person name="Finn R."/>
            <person name="Kale V."/>
            <person name="Holt S."/>
            <person name="Cochrane G."/>
            <person name="Meng A."/>
            <person name="Brown T."/>
            <person name="Cohen L."/>
        </authorList>
    </citation>
    <scope>NUCLEOTIDE SEQUENCE</scope>
    <source>
        <strain evidence="6">Pop2</strain>
    </source>
</reference>
<dbReference type="InterPro" id="IPR029033">
    <property type="entry name" value="His_PPase_superfam"/>
</dbReference>
<dbReference type="GO" id="GO:0090141">
    <property type="term" value="P:positive regulation of mitochondrial fission"/>
    <property type="evidence" value="ECO:0007669"/>
    <property type="project" value="TreeGrafter"/>
</dbReference>
<feature type="region of interest" description="Disordered" evidence="5">
    <location>
        <begin position="244"/>
        <end position="284"/>
    </location>
</feature>
<dbReference type="PANTHER" id="PTHR20935">
    <property type="entry name" value="PHOSPHOGLYCERATE MUTASE-RELATED"/>
    <property type="match status" value="1"/>
</dbReference>
<feature type="region of interest" description="Disordered" evidence="5">
    <location>
        <begin position="32"/>
        <end position="103"/>
    </location>
</feature>
<feature type="compositionally biased region" description="Acidic residues" evidence="5">
    <location>
        <begin position="317"/>
        <end position="327"/>
    </location>
</feature>
<sequence length="418" mass="47002">MSSMFRMAGRPAAIQAAAYLSVAFAYNNNNGNSSSCEPHSPPPALLQKQMSTRLNNNNNKKKDDKDEEQKVAAPASPKVETTTKPVPQHTPEQPPAPAPAGMIGTLNQKITGDFHGLFPMRQLWKPRMPYPLWDYDWDGRKPKVGEDGEEDRERERFVRKNGVTRHIILIRHGQYDETHKEDEHRILTELGRKQAELTGKRLAEMIKGVNEKFGPCNVKVLRVSDMARAKETADIIAKQLPTMDGGGGGVERSLPDADLNEGRPAHHIPGGKARQSIIDRTDENHPRIEKAFQKYFYRADPPSEDQELPSTTTTTATEEEQSPDENTDTTTTTTATTLKPNPKHEFEIIVCHANVIRYFMCRALQLPPEAWLRLCIFNCSLNYVTIRPTGTVSCRLLGDIGHLGHEHSTFSMHHGFNW</sequence>
<evidence type="ECO:0000256" key="4">
    <source>
        <dbReference type="ARBA" id="ARBA00040722"/>
    </source>
</evidence>
<dbReference type="EMBL" id="HBGN01025738">
    <property type="protein sequence ID" value="CAD9340883.1"/>
    <property type="molecule type" value="Transcribed_RNA"/>
</dbReference>
<evidence type="ECO:0000256" key="5">
    <source>
        <dbReference type="SAM" id="MobiDB-lite"/>
    </source>
</evidence>
<accession>A0A7S1ZJT7</accession>
<dbReference type="GO" id="GO:0005739">
    <property type="term" value="C:mitochondrion"/>
    <property type="evidence" value="ECO:0007669"/>
    <property type="project" value="TreeGrafter"/>
</dbReference>
<dbReference type="InterPro" id="IPR051021">
    <property type="entry name" value="Mito_Ser/Thr_phosphatase"/>
</dbReference>
<evidence type="ECO:0000256" key="2">
    <source>
        <dbReference type="ARBA" id="ARBA00022801"/>
    </source>
</evidence>
<dbReference type="CDD" id="cd07067">
    <property type="entry name" value="HP_PGM_like"/>
    <property type="match status" value="1"/>
</dbReference>
<name>A0A7S1ZJT7_9STRA</name>
<gene>
    <name evidence="6" type="ORF">DBRI1063_LOCUS16492</name>
</gene>
<evidence type="ECO:0000256" key="1">
    <source>
        <dbReference type="ARBA" id="ARBA00006717"/>
    </source>
</evidence>
<comment type="similarity">
    <text evidence="1">Belongs to the phosphoglycerate mutase family. BPG-dependent PGAM subfamily.</text>
</comment>
<proteinExistence type="inferred from homology"/>
<dbReference type="GO" id="GO:0004722">
    <property type="term" value="F:protein serine/threonine phosphatase activity"/>
    <property type="evidence" value="ECO:0007669"/>
    <property type="project" value="TreeGrafter"/>
</dbReference>
<keyword evidence="2" id="KW-0378">Hydrolase</keyword>
<evidence type="ECO:0000313" key="6">
    <source>
        <dbReference type="EMBL" id="CAD9340883.1"/>
    </source>
</evidence>